<dbReference type="Gene3D" id="3.40.50.300">
    <property type="entry name" value="P-loop containing nucleotide triphosphate hydrolases"/>
    <property type="match status" value="1"/>
</dbReference>
<dbReference type="STRING" id="106004.A0A1Y2G238"/>
<feature type="compositionally biased region" description="Acidic residues" evidence="5">
    <location>
        <begin position="679"/>
        <end position="693"/>
    </location>
</feature>
<feature type="region of interest" description="Disordered" evidence="5">
    <location>
        <begin position="625"/>
        <end position="693"/>
    </location>
</feature>
<keyword evidence="1" id="KW-0547">Nucleotide-binding</keyword>
<comment type="function">
    <text evidence="3">Possible regulatory or functional link with the histocompatibility cluster.</text>
</comment>
<organism evidence="7 8">
    <name type="scientific">Leucosporidium creatinivorum</name>
    <dbReference type="NCBI Taxonomy" id="106004"/>
    <lineage>
        <taxon>Eukaryota</taxon>
        <taxon>Fungi</taxon>
        <taxon>Dikarya</taxon>
        <taxon>Basidiomycota</taxon>
        <taxon>Pucciniomycotina</taxon>
        <taxon>Microbotryomycetes</taxon>
        <taxon>Leucosporidiales</taxon>
        <taxon>Leucosporidium</taxon>
    </lineage>
</organism>
<reference evidence="7 8" key="1">
    <citation type="submission" date="2016-07" db="EMBL/GenBank/DDBJ databases">
        <title>Pervasive Adenine N6-methylation of Active Genes in Fungi.</title>
        <authorList>
            <consortium name="DOE Joint Genome Institute"/>
            <person name="Mondo S.J."/>
            <person name="Dannebaum R.O."/>
            <person name="Kuo R.C."/>
            <person name="Labutti K."/>
            <person name="Haridas S."/>
            <person name="Kuo A."/>
            <person name="Salamov A."/>
            <person name="Ahrendt S.R."/>
            <person name="Lipzen A."/>
            <person name="Sullivan W."/>
            <person name="Andreopoulos W.B."/>
            <person name="Clum A."/>
            <person name="Lindquist E."/>
            <person name="Daum C."/>
            <person name="Ramamoorthy G.K."/>
            <person name="Gryganskyi A."/>
            <person name="Culley D."/>
            <person name="Magnuson J.K."/>
            <person name="James T.Y."/>
            <person name="O'Malley M.A."/>
            <person name="Stajich J.E."/>
            <person name="Spatafora J.W."/>
            <person name="Visel A."/>
            <person name="Grigoriev I.V."/>
        </authorList>
    </citation>
    <scope>NUCLEOTIDE SEQUENCE [LARGE SCALE GENOMIC DNA]</scope>
    <source>
        <strain evidence="7 8">62-1032</strain>
    </source>
</reference>
<feature type="compositionally biased region" description="Low complexity" evidence="5">
    <location>
        <begin position="666"/>
        <end position="678"/>
    </location>
</feature>
<evidence type="ECO:0000259" key="6">
    <source>
        <dbReference type="Pfam" id="PF01926"/>
    </source>
</evidence>
<dbReference type="SUPFAM" id="SSF52540">
    <property type="entry name" value="P-loop containing nucleoside triphosphate hydrolases"/>
    <property type="match status" value="1"/>
</dbReference>
<dbReference type="PRINTS" id="PR00326">
    <property type="entry name" value="GTP1OBG"/>
</dbReference>
<evidence type="ECO:0000313" key="7">
    <source>
        <dbReference type="EMBL" id="ORY91447.1"/>
    </source>
</evidence>
<feature type="compositionally biased region" description="Acidic residues" evidence="5">
    <location>
        <begin position="402"/>
        <end position="415"/>
    </location>
</feature>
<evidence type="ECO:0000256" key="2">
    <source>
        <dbReference type="ARBA" id="ARBA00023134"/>
    </source>
</evidence>
<dbReference type="PANTHER" id="PTHR45709">
    <property type="entry name" value="LARGE SUBUNIT GTPASE 1 HOMOLOG-RELATED"/>
    <property type="match status" value="1"/>
</dbReference>
<dbReference type="Pfam" id="PF01926">
    <property type="entry name" value="MMR_HSR1"/>
    <property type="match status" value="1"/>
</dbReference>
<comment type="caution">
    <text evidence="7">The sequence shown here is derived from an EMBL/GenBank/DDBJ whole genome shotgun (WGS) entry which is preliminary data.</text>
</comment>
<evidence type="ECO:0000256" key="5">
    <source>
        <dbReference type="SAM" id="MobiDB-lite"/>
    </source>
</evidence>
<keyword evidence="2" id="KW-0342">GTP-binding</keyword>
<dbReference type="EMBL" id="MCGR01000002">
    <property type="protein sequence ID" value="ORY91447.1"/>
    <property type="molecule type" value="Genomic_DNA"/>
</dbReference>
<dbReference type="AlphaFoldDB" id="A0A1Y2G238"/>
<dbReference type="FunCoup" id="A0A1Y2G238">
    <property type="interactions" value="399"/>
</dbReference>
<dbReference type="InParanoid" id="A0A1Y2G238"/>
<feature type="region of interest" description="Disordered" evidence="5">
    <location>
        <begin position="358"/>
        <end position="421"/>
    </location>
</feature>
<dbReference type="OrthoDB" id="61815at2759"/>
<name>A0A1Y2G238_9BASI</name>
<sequence length="693" mass="77896">MGRRKPVSGKARKEQLVAKRQVKRETFVATPHPLDADAHGLPLTSPVVTRGAARPSGFQRFRTPEEAARADKGAQRMKMESRFLKLPLDLLQHHRLVSATEVLGRPIRQELGVLHVEELQPPELEELPRLTCPARPKWRYTQTKEEVEKNEEGMFKKWIATTDGLFNEFAAKMPGGPLRTSPSFFERNLQVWRQLWRVTETASILLILIDVRFPLIHYPPALEAYVKGLKDKKVILVLTKTDLVPRWLSEAWKTWFEEREGPEGASVVLMESYREIDKTDLTQGTQARFTPAAPPQARLSLLDALRKAHHELLQPPPAVAENPERLARWSPRHRREVDWDSVEDEAAVKKVDEAAAAAASAVGGGEKKGDDVKKKEKKGRRNKKKDEYIPRKPKPAPGQKVEEEEEPEPEPEPEAEPERPWEELEGDDAYPFISVGLIGQPNVGKSSLLNALLGRKVVRASRTPGKTKTLQTIFWNRTIRLVDCPGLVCPSFAGMERQVLSGIIPIQNVEPVLYFIAQRMPFEKILKLTHPDLDEYSFDDPPGWTADDLLAEYATVQGFITAKAGRPDLYRAGAFILRQLHSSSIPWGFRPPFEGDASEQGQQEGIWIKDFTARASNADALKREREYVGGGESEEDSEDEEEGGRGEESEEGSEGETESEEDKKAVAAVRGAFAALMVEGDDDSDEEESEEDE</sequence>
<evidence type="ECO:0000313" key="8">
    <source>
        <dbReference type="Proteomes" id="UP000193467"/>
    </source>
</evidence>
<evidence type="ECO:0000256" key="1">
    <source>
        <dbReference type="ARBA" id="ARBA00022741"/>
    </source>
</evidence>
<feature type="compositionally biased region" description="Acidic residues" evidence="5">
    <location>
        <begin position="632"/>
        <end position="660"/>
    </location>
</feature>
<evidence type="ECO:0000256" key="4">
    <source>
        <dbReference type="ARBA" id="ARBA00039902"/>
    </source>
</evidence>
<dbReference type="InterPro" id="IPR043358">
    <property type="entry name" value="GNL1-like"/>
</dbReference>
<evidence type="ECO:0000256" key="3">
    <source>
        <dbReference type="ARBA" id="ARBA00037770"/>
    </source>
</evidence>
<feature type="domain" description="G" evidence="6">
    <location>
        <begin position="435"/>
        <end position="516"/>
    </location>
</feature>
<feature type="compositionally biased region" description="Basic and acidic residues" evidence="5">
    <location>
        <begin position="365"/>
        <end position="374"/>
    </location>
</feature>
<gene>
    <name evidence="7" type="ORF">BCR35DRAFT_323283</name>
</gene>
<accession>A0A1Y2G238</accession>
<dbReference type="InterPro" id="IPR006073">
    <property type="entry name" value="GTP-bd"/>
</dbReference>
<dbReference type="GO" id="GO:0005525">
    <property type="term" value="F:GTP binding"/>
    <property type="evidence" value="ECO:0007669"/>
    <property type="project" value="UniProtKB-KW"/>
</dbReference>
<keyword evidence="8" id="KW-1185">Reference proteome</keyword>
<protein>
    <recommendedName>
        <fullName evidence="4">Guanine nucleotide-binding protein-like 1</fullName>
    </recommendedName>
</protein>
<dbReference type="GO" id="GO:0003924">
    <property type="term" value="F:GTPase activity"/>
    <property type="evidence" value="ECO:0007669"/>
    <property type="project" value="InterPro"/>
</dbReference>
<dbReference type="PANTHER" id="PTHR45709:SF3">
    <property type="entry name" value="GUANINE NUCLEOTIDE-BINDING PROTEIN-LIKE 1"/>
    <property type="match status" value="1"/>
</dbReference>
<dbReference type="Proteomes" id="UP000193467">
    <property type="component" value="Unassembled WGS sequence"/>
</dbReference>
<dbReference type="InterPro" id="IPR027417">
    <property type="entry name" value="P-loop_NTPase"/>
</dbReference>
<proteinExistence type="predicted"/>